<keyword evidence="1" id="KW-1133">Transmembrane helix</keyword>
<dbReference type="AlphaFoldDB" id="K2AWV9"/>
<proteinExistence type="predicted"/>
<dbReference type="SUPFAM" id="SSF88874">
    <property type="entry name" value="Receptor-binding domain of short tail fibre protein gp12"/>
    <property type="match status" value="1"/>
</dbReference>
<dbReference type="EMBL" id="AMFJ01021648">
    <property type="protein sequence ID" value="EKD66146.1"/>
    <property type="molecule type" value="Genomic_DNA"/>
</dbReference>
<gene>
    <name evidence="2" type="ORF">ACD_49C00062G0010</name>
</gene>
<sequence>MKSIKNTLIHWSLMAVSFFLTLWLIFMVYAGFTSLTPVWTWSGLTANAWNQMITNLNDLDWRVTSLNSTVTSLSIIPKWAVIAYNWTVCPSWWSEANWVNVPTWTSWSVTLNLRWEFIRWLDNWRWVDVSRVFGSLQSEDFKAHKHTEAYSSQVNGWANYAGAWGTSGVTSTPYSLSQTTAAVGPNQYVSTTWWTETRPRNVALLYCVKN</sequence>
<protein>
    <submittedName>
        <fullName evidence="2">Tail collar protein</fullName>
    </submittedName>
</protein>
<name>K2AWV9_9BACT</name>
<reference evidence="2" key="1">
    <citation type="journal article" date="2012" name="Science">
        <title>Fermentation, hydrogen, and sulfur metabolism in multiple uncultivated bacterial phyla.</title>
        <authorList>
            <person name="Wrighton K.C."/>
            <person name="Thomas B.C."/>
            <person name="Sharon I."/>
            <person name="Miller C.S."/>
            <person name="Castelle C.J."/>
            <person name="VerBerkmoes N.C."/>
            <person name="Wilkins M.J."/>
            <person name="Hettich R.L."/>
            <person name="Lipton M.S."/>
            <person name="Williams K.H."/>
            <person name="Long P.E."/>
            <person name="Banfield J.F."/>
        </authorList>
    </citation>
    <scope>NUCLEOTIDE SEQUENCE [LARGE SCALE GENOMIC DNA]</scope>
</reference>
<organism evidence="2">
    <name type="scientific">uncultured bacterium</name>
    <name type="common">gcode 4</name>
    <dbReference type="NCBI Taxonomy" id="1234023"/>
    <lineage>
        <taxon>Bacteria</taxon>
        <taxon>environmental samples</taxon>
    </lineage>
</organism>
<accession>K2AWV9</accession>
<evidence type="ECO:0000256" key="1">
    <source>
        <dbReference type="SAM" id="Phobius"/>
    </source>
</evidence>
<keyword evidence="1" id="KW-0812">Transmembrane</keyword>
<keyword evidence="1" id="KW-0472">Membrane</keyword>
<evidence type="ECO:0000313" key="2">
    <source>
        <dbReference type="EMBL" id="EKD66146.1"/>
    </source>
</evidence>
<comment type="caution">
    <text evidence="2">The sequence shown here is derived from an EMBL/GenBank/DDBJ whole genome shotgun (WGS) entry which is preliminary data.</text>
</comment>
<feature type="transmembrane region" description="Helical" evidence="1">
    <location>
        <begin position="12"/>
        <end position="32"/>
    </location>
</feature>